<gene>
    <name evidence="2" type="ORF">ABID16_001174</name>
</gene>
<proteinExistence type="predicted"/>
<feature type="domain" description="BioF2-like acetyltransferase" evidence="1">
    <location>
        <begin position="203"/>
        <end position="355"/>
    </location>
</feature>
<dbReference type="Pfam" id="PF13480">
    <property type="entry name" value="Acetyltransf_6"/>
    <property type="match status" value="1"/>
</dbReference>
<evidence type="ECO:0000313" key="2">
    <source>
        <dbReference type="EMBL" id="MET3612869.1"/>
    </source>
</evidence>
<evidence type="ECO:0000313" key="3">
    <source>
        <dbReference type="Proteomes" id="UP001549047"/>
    </source>
</evidence>
<name>A0ABV2IWJ8_9HYPH</name>
<dbReference type="InterPro" id="IPR016181">
    <property type="entry name" value="Acyl_CoA_acyltransferase"/>
</dbReference>
<dbReference type="Gene3D" id="3.40.630.30">
    <property type="match status" value="1"/>
</dbReference>
<dbReference type="SUPFAM" id="SSF55729">
    <property type="entry name" value="Acyl-CoA N-acyltransferases (Nat)"/>
    <property type="match status" value="1"/>
</dbReference>
<sequence length="419" mass="47001">MPVAISDFMVSPANKDVLTRMNAITMEVAASKARPTPDICVYHSFEPVEQEWRMLEGGRHVSVHQSLTWCKAWALNMNPELAIVVGRMRGRTVFILPLEILQTEFGRIARFIGARFSNLNTGLFNESFALGLSKADVKTILASIRRQMAGRADLIQLSNMPETWRGVPVPWLCAGSIENHNRAYQLPLRASMEETLEQIHAKRKRKLYRKSIRQFEKVGGFEHVIAETAEEKNALLTVFFRQKAERLQEMHLPNPFRDDNIQAFFRDAALSSQDMANAALTVQALRLKDANRTIVAVAGLSRKGGHVLCQFGSVDNDVVPAASPGEFLFYLMIEQACADRAAIFDFGIGYQLYKKNWCPVETRHLDALVPISLRGKAGAFAISAGTRMKAAVKRNRTLYALIQRFRADTQGAIEPEHAD</sequence>
<dbReference type="InterPro" id="IPR038740">
    <property type="entry name" value="BioF2-like_GNAT_dom"/>
</dbReference>
<evidence type="ECO:0000259" key="1">
    <source>
        <dbReference type="Pfam" id="PF13480"/>
    </source>
</evidence>
<dbReference type="RefSeq" id="WP_354555402.1">
    <property type="nucleotide sequence ID" value="NZ_JBEPMB010000001.1"/>
</dbReference>
<dbReference type="EMBL" id="JBEPMB010000001">
    <property type="protein sequence ID" value="MET3612869.1"/>
    <property type="molecule type" value="Genomic_DNA"/>
</dbReference>
<comment type="caution">
    <text evidence="2">The sequence shown here is derived from an EMBL/GenBank/DDBJ whole genome shotgun (WGS) entry which is preliminary data.</text>
</comment>
<keyword evidence="3" id="KW-1185">Reference proteome</keyword>
<organism evidence="2 3">
    <name type="scientific">Rhizobium aquaticum</name>
    <dbReference type="NCBI Taxonomy" id="1549636"/>
    <lineage>
        <taxon>Bacteria</taxon>
        <taxon>Pseudomonadati</taxon>
        <taxon>Pseudomonadota</taxon>
        <taxon>Alphaproteobacteria</taxon>
        <taxon>Hyphomicrobiales</taxon>
        <taxon>Rhizobiaceae</taxon>
        <taxon>Rhizobium/Agrobacterium group</taxon>
        <taxon>Rhizobium</taxon>
    </lineage>
</organism>
<dbReference type="Proteomes" id="UP001549047">
    <property type="component" value="Unassembled WGS sequence"/>
</dbReference>
<protein>
    <submittedName>
        <fullName evidence="2">CelD/BcsL family acetyltransferase involved in cellulose biosynthesis</fullName>
    </submittedName>
</protein>
<accession>A0ABV2IWJ8</accession>
<reference evidence="2 3" key="1">
    <citation type="submission" date="2024-06" db="EMBL/GenBank/DDBJ databases">
        <title>Genomic Encyclopedia of Type Strains, Phase IV (KMG-IV): sequencing the most valuable type-strain genomes for metagenomic binning, comparative biology and taxonomic classification.</title>
        <authorList>
            <person name="Goeker M."/>
        </authorList>
    </citation>
    <scope>NUCLEOTIDE SEQUENCE [LARGE SCALE GENOMIC DNA]</scope>
    <source>
        <strain evidence="2 3">DSM 29780</strain>
    </source>
</reference>